<keyword evidence="3" id="KW-1185">Reference proteome</keyword>
<protein>
    <submittedName>
        <fullName evidence="2">Uncharacterized protein</fullName>
    </submittedName>
</protein>
<accession>A0A395RJB6</accession>
<name>A0A395RJB6_FUSSP</name>
<dbReference type="EMBL" id="PXOF01000195">
    <property type="protein sequence ID" value="RGP60197.1"/>
    <property type="molecule type" value="Genomic_DNA"/>
</dbReference>
<proteinExistence type="predicted"/>
<evidence type="ECO:0000313" key="3">
    <source>
        <dbReference type="Proteomes" id="UP000266152"/>
    </source>
</evidence>
<dbReference type="AlphaFoldDB" id="A0A395RJB6"/>
<organism evidence="2 3">
    <name type="scientific">Fusarium sporotrichioides</name>
    <dbReference type="NCBI Taxonomy" id="5514"/>
    <lineage>
        <taxon>Eukaryota</taxon>
        <taxon>Fungi</taxon>
        <taxon>Dikarya</taxon>
        <taxon>Ascomycota</taxon>
        <taxon>Pezizomycotina</taxon>
        <taxon>Sordariomycetes</taxon>
        <taxon>Hypocreomycetidae</taxon>
        <taxon>Hypocreales</taxon>
        <taxon>Nectriaceae</taxon>
        <taxon>Fusarium</taxon>
    </lineage>
</organism>
<feature type="compositionally biased region" description="Basic and acidic residues" evidence="1">
    <location>
        <begin position="192"/>
        <end position="215"/>
    </location>
</feature>
<gene>
    <name evidence="2" type="ORF">FSPOR_10786</name>
</gene>
<dbReference type="STRING" id="5514.A0A395RJB6"/>
<sequence>MKLALGLCEGDEEVDQDDLQRLKELFDLNVYDDPSVLSGLDHPSFREFCKKQEHRVDKFENPRHRIRYKVPRAREDRAMTDNIYDIVLLADEKCFKNIANGQFLVKTVSLELPGGENSWGWMRIPTGYLLDLWFYLWISSAYTYRALCFSGAEEDLDEYVWSGDCGLDGTGRCSEIRPWHRHYTGQNVFENHPGESFRKRRKEAEGSDRDSPPIL</sequence>
<evidence type="ECO:0000313" key="2">
    <source>
        <dbReference type="EMBL" id="RGP60197.1"/>
    </source>
</evidence>
<reference evidence="2 3" key="1">
    <citation type="journal article" date="2018" name="PLoS Pathog.">
        <title>Evolution of structural diversity of trichothecenes, a family of toxins produced by plant pathogenic and entomopathogenic fungi.</title>
        <authorList>
            <person name="Proctor R.H."/>
            <person name="McCormick S.P."/>
            <person name="Kim H.S."/>
            <person name="Cardoza R.E."/>
            <person name="Stanley A.M."/>
            <person name="Lindo L."/>
            <person name="Kelly A."/>
            <person name="Brown D.W."/>
            <person name="Lee T."/>
            <person name="Vaughan M.M."/>
            <person name="Alexander N.J."/>
            <person name="Busman M."/>
            <person name="Gutierrez S."/>
        </authorList>
    </citation>
    <scope>NUCLEOTIDE SEQUENCE [LARGE SCALE GENOMIC DNA]</scope>
    <source>
        <strain evidence="2 3">NRRL 3299</strain>
    </source>
</reference>
<comment type="caution">
    <text evidence="2">The sequence shown here is derived from an EMBL/GenBank/DDBJ whole genome shotgun (WGS) entry which is preliminary data.</text>
</comment>
<feature type="region of interest" description="Disordered" evidence="1">
    <location>
        <begin position="190"/>
        <end position="215"/>
    </location>
</feature>
<dbReference type="Proteomes" id="UP000266152">
    <property type="component" value="Unassembled WGS sequence"/>
</dbReference>
<evidence type="ECO:0000256" key="1">
    <source>
        <dbReference type="SAM" id="MobiDB-lite"/>
    </source>
</evidence>